<dbReference type="GO" id="GO:0006631">
    <property type="term" value="P:fatty acid metabolic process"/>
    <property type="evidence" value="ECO:0007669"/>
    <property type="project" value="TreeGrafter"/>
</dbReference>
<dbReference type="AlphaFoldDB" id="A0A7I8KQR3"/>
<dbReference type="Gene3D" id="1.10.890.20">
    <property type="match status" value="1"/>
</dbReference>
<feature type="domain" description="Chalcone isomerase" evidence="3">
    <location>
        <begin position="102"/>
        <end position="274"/>
    </location>
</feature>
<dbReference type="InterPro" id="IPR016088">
    <property type="entry name" value="Chalcone_isomerase_3-sand"/>
</dbReference>
<dbReference type="InterPro" id="IPR044228">
    <property type="entry name" value="FAP1"/>
</dbReference>
<dbReference type="Proteomes" id="UP000663760">
    <property type="component" value="Chromosome 7"/>
</dbReference>
<dbReference type="Gene3D" id="3.50.70.10">
    <property type="match status" value="1"/>
</dbReference>
<evidence type="ECO:0000256" key="1">
    <source>
        <dbReference type="ARBA" id="ARBA00007166"/>
    </source>
</evidence>
<reference evidence="4" key="1">
    <citation type="submission" date="2020-02" db="EMBL/GenBank/DDBJ databases">
        <authorList>
            <person name="Scholz U."/>
            <person name="Mascher M."/>
            <person name="Fiebig A."/>
        </authorList>
    </citation>
    <scope>NUCLEOTIDE SEQUENCE</scope>
</reference>
<name>A0A7I8KQR3_SPIIN</name>
<dbReference type="PANTHER" id="PTHR47589">
    <property type="entry name" value="FATTY-ACID-BINDING PROTEIN 1"/>
    <property type="match status" value="1"/>
</dbReference>
<evidence type="ECO:0000259" key="3">
    <source>
        <dbReference type="Pfam" id="PF16035"/>
    </source>
</evidence>
<protein>
    <recommendedName>
        <fullName evidence="2">Chalcone--flavanone isomerase</fullName>
    </recommendedName>
</protein>
<sequence length="284" mass="31335">MVSLRLLLSSFPRPPWQRVNAGSSSTKLRAAMAAVAAATVGIGVGLSLSAKMENSGGHFMFNSLGNPSPVWASLSLTTAAEGTLVEPKTGAEFPAVLDGTRRLLGVGLRRKSLFGLKNIDVYAFGVYADDGDIKNLREKYQNLTIPQLKECKEFYADILEQDINMTVRLQIVYSRLSIRSVRSAFEESVGNRLRKFNPGSDNGDLLKSFTSLFKDEYKIPRGSTIDLTRECGHVLHTRIDGKEIGSIESKLLCRSIFDLYIGDEPFDRHAKEEVELSLASLLQD</sequence>
<dbReference type="GO" id="GO:0016872">
    <property type="term" value="F:intramolecular lyase activity"/>
    <property type="evidence" value="ECO:0007669"/>
    <property type="project" value="InterPro"/>
</dbReference>
<dbReference type="SUPFAM" id="SSF54626">
    <property type="entry name" value="Chalcone isomerase"/>
    <property type="match status" value="1"/>
</dbReference>
<accession>A0A7I8KQR3</accession>
<dbReference type="GO" id="GO:0005504">
    <property type="term" value="F:fatty acid binding"/>
    <property type="evidence" value="ECO:0007669"/>
    <property type="project" value="TreeGrafter"/>
</dbReference>
<evidence type="ECO:0000256" key="2">
    <source>
        <dbReference type="ARBA" id="ARBA00024426"/>
    </source>
</evidence>
<dbReference type="InterPro" id="IPR016089">
    <property type="entry name" value="Chalcone_isomerase_bundle_sf"/>
</dbReference>
<dbReference type="OrthoDB" id="18193at2759"/>
<dbReference type="InterPro" id="IPR036298">
    <property type="entry name" value="Chalcone_isomerase_sf"/>
</dbReference>
<dbReference type="EMBL" id="LR746270">
    <property type="protein sequence ID" value="CAA7399295.1"/>
    <property type="molecule type" value="Genomic_DNA"/>
</dbReference>
<dbReference type="Pfam" id="PF16035">
    <property type="entry name" value="Chalcone_2"/>
    <property type="match status" value="1"/>
</dbReference>
<dbReference type="InterPro" id="IPR016087">
    <property type="entry name" value="Chalcone_isomerase"/>
</dbReference>
<gene>
    <name evidence="4" type="ORF">SI8410_07009965</name>
</gene>
<dbReference type="PANTHER" id="PTHR47589:SF5">
    <property type="entry name" value="CHALCONE ISOMERASE DOMAIN-CONTAINING PROTEIN"/>
    <property type="match status" value="1"/>
</dbReference>
<evidence type="ECO:0000313" key="4">
    <source>
        <dbReference type="EMBL" id="CAA7399295.1"/>
    </source>
</evidence>
<dbReference type="GO" id="GO:0009570">
    <property type="term" value="C:chloroplast stroma"/>
    <property type="evidence" value="ECO:0007669"/>
    <property type="project" value="TreeGrafter"/>
</dbReference>
<proteinExistence type="inferred from homology"/>
<keyword evidence="5" id="KW-1185">Reference proteome</keyword>
<evidence type="ECO:0000313" key="5">
    <source>
        <dbReference type="Proteomes" id="UP000663760"/>
    </source>
</evidence>
<comment type="similarity">
    <text evidence="1">Belongs to the chalcone isomerase family.</text>
</comment>
<organism evidence="4 5">
    <name type="scientific">Spirodela intermedia</name>
    <name type="common">Intermediate duckweed</name>
    <dbReference type="NCBI Taxonomy" id="51605"/>
    <lineage>
        <taxon>Eukaryota</taxon>
        <taxon>Viridiplantae</taxon>
        <taxon>Streptophyta</taxon>
        <taxon>Embryophyta</taxon>
        <taxon>Tracheophyta</taxon>
        <taxon>Spermatophyta</taxon>
        <taxon>Magnoliopsida</taxon>
        <taxon>Liliopsida</taxon>
        <taxon>Araceae</taxon>
        <taxon>Lemnoideae</taxon>
        <taxon>Spirodela</taxon>
    </lineage>
</organism>